<dbReference type="InterPro" id="IPR005784">
    <property type="entry name" value="D_amino_transT"/>
</dbReference>
<dbReference type="EMBL" id="SNZG01000025">
    <property type="protein sequence ID" value="TDR36308.1"/>
    <property type="molecule type" value="Genomic_DNA"/>
</dbReference>
<keyword evidence="7 13" id="KW-0808">Transferase</keyword>
<protein>
    <recommendedName>
        <fullName evidence="5 12">D-alanine aminotransferase</fullName>
        <ecNumber evidence="4 12">2.6.1.21</ecNumber>
    </recommendedName>
</protein>
<dbReference type="SUPFAM" id="SSF56752">
    <property type="entry name" value="D-aminoacid aminotransferase-like PLP-dependent enzymes"/>
    <property type="match status" value="1"/>
</dbReference>
<dbReference type="RefSeq" id="WP_109350072.1">
    <property type="nucleotide sequence ID" value="NZ_BJUE01000054.1"/>
</dbReference>
<dbReference type="InterPro" id="IPR050571">
    <property type="entry name" value="Class-IV_PLP-Dep_Aminotrnsfr"/>
</dbReference>
<dbReference type="EC" id="2.6.1.21" evidence="4 12"/>
<comment type="catalytic activity">
    <reaction evidence="9 12">
        <text>D-alanine + 2-oxoglutarate = D-glutamate + pyruvate</text>
        <dbReference type="Rhea" id="RHEA:15869"/>
        <dbReference type="ChEBI" id="CHEBI:15361"/>
        <dbReference type="ChEBI" id="CHEBI:16810"/>
        <dbReference type="ChEBI" id="CHEBI:29986"/>
        <dbReference type="ChEBI" id="CHEBI:57416"/>
        <dbReference type="EC" id="2.6.1.21"/>
    </reaction>
</comment>
<name>A0A2U3ABK5_9BACL</name>
<evidence type="ECO:0000256" key="8">
    <source>
        <dbReference type="ARBA" id="ARBA00022898"/>
    </source>
</evidence>
<dbReference type="AlphaFoldDB" id="A0A2U3ABK5"/>
<dbReference type="Pfam" id="PF01063">
    <property type="entry name" value="Aminotran_4"/>
    <property type="match status" value="1"/>
</dbReference>
<evidence type="ECO:0000256" key="6">
    <source>
        <dbReference type="ARBA" id="ARBA00022576"/>
    </source>
</evidence>
<evidence type="ECO:0000313" key="16">
    <source>
        <dbReference type="Proteomes" id="UP000294641"/>
    </source>
</evidence>
<proteinExistence type="inferred from homology"/>
<dbReference type="Gene3D" id="3.20.10.10">
    <property type="entry name" value="D-amino Acid Aminotransferase, subunit A, domain 2"/>
    <property type="match status" value="1"/>
</dbReference>
<dbReference type="NCBIfam" id="TIGR01121">
    <property type="entry name" value="D_amino_aminoT"/>
    <property type="match status" value="1"/>
</dbReference>
<keyword evidence="8 11" id="KW-0663">Pyridoxal phosphate</keyword>
<evidence type="ECO:0000256" key="4">
    <source>
        <dbReference type="ARBA" id="ARBA00012874"/>
    </source>
</evidence>
<evidence type="ECO:0000256" key="9">
    <source>
        <dbReference type="ARBA" id="ARBA00047911"/>
    </source>
</evidence>
<dbReference type="PROSITE" id="PS00770">
    <property type="entry name" value="AA_TRANSFER_CLASS_4"/>
    <property type="match status" value="1"/>
</dbReference>
<dbReference type="GO" id="GO:0047810">
    <property type="term" value="F:D-alanine-2-oxoglutarate aminotransferase activity"/>
    <property type="evidence" value="ECO:0007669"/>
    <property type="project" value="UniProtKB-EC"/>
</dbReference>
<comment type="cofactor">
    <cofactor evidence="1 11">
        <name>pyridoxal 5'-phosphate</name>
        <dbReference type="ChEBI" id="CHEBI:597326"/>
    </cofactor>
</comment>
<evidence type="ECO:0000256" key="11">
    <source>
        <dbReference type="RuleBase" id="RU004516"/>
    </source>
</evidence>
<dbReference type="GO" id="GO:0005829">
    <property type="term" value="C:cytosol"/>
    <property type="evidence" value="ECO:0007669"/>
    <property type="project" value="TreeGrafter"/>
</dbReference>
<sequence>MSKIWLNEQLMEQQQATVQIEDRGFQFGDGIYEVIKVYNGNLFTAEQHIDRFYRCADELKIVIPYTKDKMHQMIYELVEENELGTGHVYMQITRGVAPRTHYFPGNNPQATFVAYTTEGARPVNNLKNGVKTIFQDDIRWLRCDIKSLNLLGAVLAKQTAHEQGCYEAVLHRDEIVTEGSSSNVFGIKEGVLYTHPINNYILNGITRMVMLECCREIGLPVVEEAMTKTQFKSMDELFLTSTTSEVTPIVQIDEVVVGEGHPGEWTRKIQQAFEAKLPNMLVI</sequence>
<dbReference type="Gene3D" id="3.30.470.10">
    <property type="match status" value="1"/>
</dbReference>
<comment type="subunit">
    <text evidence="3">Homodimer.</text>
</comment>
<comment type="caution">
    <text evidence="13">The sequence shown here is derived from an EMBL/GenBank/DDBJ whole genome shotgun (WGS) entry which is preliminary data.</text>
</comment>
<evidence type="ECO:0000313" key="15">
    <source>
        <dbReference type="Proteomes" id="UP000254330"/>
    </source>
</evidence>
<evidence type="ECO:0000256" key="5">
    <source>
        <dbReference type="ARBA" id="ARBA00021779"/>
    </source>
</evidence>
<dbReference type="FunFam" id="3.20.10.10:FF:000002">
    <property type="entry name" value="D-alanine aminotransferase"/>
    <property type="match status" value="1"/>
</dbReference>
<reference evidence="13 15" key="1">
    <citation type="submission" date="2018-06" db="EMBL/GenBank/DDBJ databases">
        <authorList>
            <consortium name="Pathogen Informatics"/>
            <person name="Doyle S."/>
        </authorList>
    </citation>
    <scope>NUCLEOTIDE SEQUENCE [LARGE SCALE GENOMIC DNA]</scope>
    <source>
        <strain evidence="13 15">NCTC10597</strain>
    </source>
</reference>
<dbReference type="EMBL" id="UGNP01000001">
    <property type="protein sequence ID" value="STX10345.1"/>
    <property type="molecule type" value="Genomic_DNA"/>
</dbReference>
<gene>
    <name evidence="13" type="primary">dat</name>
    <name evidence="14" type="ORF">DFR61_12530</name>
    <name evidence="13" type="ORF">NCTC10597_02066</name>
</gene>
<dbReference type="OrthoDB" id="9805628at2"/>
<dbReference type="PANTHER" id="PTHR42743">
    <property type="entry name" value="AMINO-ACID AMINOTRANSFERASE"/>
    <property type="match status" value="1"/>
</dbReference>
<dbReference type="Proteomes" id="UP000294641">
    <property type="component" value="Unassembled WGS sequence"/>
</dbReference>
<evidence type="ECO:0000256" key="7">
    <source>
        <dbReference type="ARBA" id="ARBA00022679"/>
    </source>
</evidence>
<dbReference type="CDD" id="cd01558">
    <property type="entry name" value="D-AAT_like"/>
    <property type="match status" value="1"/>
</dbReference>
<dbReference type="InterPro" id="IPR043132">
    <property type="entry name" value="BCAT-like_C"/>
</dbReference>
<accession>A0A2U3ABK5</accession>
<keyword evidence="6 13" id="KW-0032">Aminotransferase</keyword>
<organism evidence="13 15">
    <name type="scientific">Kurthia zopfii</name>
    <dbReference type="NCBI Taxonomy" id="1650"/>
    <lineage>
        <taxon>Bacteria</taxon>
        <taxon>Bacillati</taxon>
        <taxon>Bacillota</taxon>
        <taxon>Bacilli</taxon>
        <taxon>Bacillales</taxon>
        <taxon>Caryophanaceae</taxon>
        <taxon>Kurthia</taxon>
    </lineage>
</organism>
<evidence type="ECO:0000313" key="13">
    <source>
        <dbReference type="EMBL" id="STX10345.1"/>
    </source>
</evidence>
<evidence type="ECO:0000256" key="10">
    <source>
        <dbReference type="RuleBase" id="RU004106"/>
    </source>
</evidence>
<evidence type="ECO:0000256" key="2">
    <source>
        <dbReference type="ARBA" id="ARBA00009320"/>
    </source>
</evidence>
<evidence type="ECO:0000256" key="3">
    <source>
        <dbReference type="ARBA" id="ARBA00011738"/>
    </source>
</evidence>
<reference evidence="14 16" key="2">
    <citation type="submission" date="2019-03" db="EMBL/GenBank/DDBJ databases">
        <title>Genomic Encyclopedia of Type Strains, Phase IV (KMG-IV): sequencing the most valuable type-strain genomes for metagenomic binning, comparative biology and taxonomic classification.</title>
        <authorList>
            <person name="Goeker M."/>
        </authorList>
    </citation>
    <scope>NUCLEOTIDE SEQUENCE [LARGE SCALE GENOMIC DNA]</scope>
    <source>
        <strain evidence="14 16">DSM 20580</strain>
    </source>
</reference>
<evidence type="ECO:0000256" key="12">
    <source>
        <dbReference type="RuleBase" id="RU004520"/>
    </source>
</evidence>
<dbReference type="InterPro" id="IPR018300">
    <property type="entry name" value="Aminotrans_IV_CS"/>
</dbReference>
<dbReference type="InterPro" id="IPR001544">
    <property type="entry name" value="Aminotrans_IV"/>
</dbReference>
<keyword evidence="16" id="KW-1185">Reference proteome</keyword>
<dbReference type="GO" id="GO:0008652">
    <property type="term" value="P:amino acid biosynthetic process"/>
    <property type="evidence" value="ECO:0007669"/>
    <property type="project" value="UniProtKB-ARBA"/>
</dbReference>
<dbReference type="GO" id="GO:0030170">
    <property type="term" value="F:pyridoxal phosphate binding"/>
    <property type="evidence" value="ECO:0007669"/>
    <property type="project" value="InterPro"/>
</dbReference>
<dbReference type="InterPro" id="IPR043131">
    <property type="entry name" value="BCAT-like_N"/>
</dbReference>
<comment type="function">
    <text evidence="12">Acts on the D-isomers of alanine, leucine, aspartate, glutamate, aminobutyrate, norvaline and asparagine. The enzyme transfers an amino group from a substrate D-amino acid to the pyridoxal phosphate cofactor to form pyridoxamine and an alpha-keto acid in the first half-reaction.</text>
</comment>
<dbReference type="GO" id="GO:0046416">
    <property type="term" value="P:D-amino acid metabolic process"/>
    <property type="evidence" value="ECO:0007669"/>
    <property type="project" value="InterPro"/>
</dbReference>
<dbReference type="PANTHER" id="PTHR42743:SF10">
    <property type="entry name" value="D-ALANINE AMINOTRANSFERASE"/>
    <property type="match status" value="1"/>
</dbReference>
<evidence type="ECO:0000313" key="14">
    <source>
        <dbReference type="EMBL" id="TDR36308.1"/>
    </source>
</evidence>
<dbReference type="FunFam" id="3.30.470.10:FF:000009">
    <property type="entry name" value="D-alanine aminotransferase"/>
    <property type="match status" value="1"/>
</dbReference>
<dbReference type="InterPro" id="IPR036038">
    <property type="entry name" value="Aminotransferase-like"/>
</dbReference>
<dbReference type="GO" id="GO:0046394">
    <property type="term" value="P:carboxylic acid biosynthetic process"/>
    <property type="evidence" value="ECO:0007669"/>
    <property type="project" value="UniProtKB-ARBA"/>
</dbReference>
<dbReference type="Proteomes" id="UP000254330">
    <property type="component" value="Unassembled WGS sequence"/>
</dbReference>
<comment type="similarity">
    <text evidence="2 10">Belongs to the class-IV pyridoxal-phosphate-dependent aminotransferase family.</text>
</comment>
<evidence type="ECO:0000256" key="1">
    <source>
        <dbReference type="ARBA" id="ARBA00001933"/>
    </source>
</evidence>